<keyword evidence="1" id="KW-0238">DNA-binding</keyword>
<dbReference type="NCBIfam" id="NF041951">
    <property type="entry name" value="phage_RstR"/>
    <property type="match status" value="1"/>
</dbReference>
<dbReference type="EMBL" id="LOXM01000156">
    <property type="protein sequence ID" value="KVG63473.1"/>
    <property type="molecule type" value="Genomic_DNA"/>
</dbReference>
<dbReference type="OrthoDB" id="6307340at2"/>
<dbReference type="InterPro" id="IPR010982">
    <property type="entry name" value="Lambda_DNA-bd_dom_sf"/>
</dbReference>
<gene>
    <name evidence="3" type="ORF">WJ33_03605</name>
</gene>
<dbReference type="InterPro" id="IPR001387">
    <property type="entry name" value="Cro/C1-type_HTH"/>
</dbReference>
<evidence type="ECO:0000259" key="2">
    <source>
        <dbReference type="PROSITE" id="PS50943"/>
    </source>
</evidence>
<dbReference type="SMART" id="SM00530">
    <property type="entry name" value="HTH_XRE"/>
    <property type="match status" value="1"/>
</dbReference>
<accession>A0A103R938</accession>
<protein>
    <submittedName>
        <fullName evidence="3">XRE family transcriptional regulator</fullName>
    </submittedName>
</protein>
<dbReference type="Proteomes" id="UP000064029">
    <property type="component" value="Unassembled WGS sequence"/>
</dbReference>
<name>A0A103R938_9BURK</name>
<organism evidence="3 4">
    <name type="scientific">Burkholderia ubonensis</name>
    <dbReference type="NCBI Taxonomy" id="101571"/>
    <lineage>
        <taxon>Bacteria</taxon>
        <taxon>Pseudomonadati</taxon>
        <taxon>Pseudomonadota</taxon>
        <taxon>Betaproteobacteria</taxon>
        <taxon>Burkholderiales</taxon>
        <taxon>Burkholderiaceae</taxon>
        <taxon>Burkholderia</taxon>
        <taxon>Burkholderia cepacia complex</taxon>
    </lineage>
</organism>
<dbReference type="CDD" id="cd00093">
    <property type="entry name" value="HTH_XRE"/>
    <property type="match status" value="1"/>
</dbReference>
<dbReference type="PANTHER" id="PTHR46558:SF11">
    <property type="entry name" value="HTH-TYPE TRANSCRIPTIONAL REGULATOR XRE"/>
    <property type="match status" value="1"/>
</dbReference>
<reference evidence="3 4" key="1">
    <citation type="submission" date="2015-11" db="EMBL/GenBank/DDBJ databases">
        <title>Expanding the genomic diversity of Burkholderia species for the development of highly accurate diagnostics.</title>
        <authorList>
            <person name="Sahl J."/>
            <person name="Keim P."/>
            <person name="Wagner D."/>
        </authorList>
    </citation>
    <scope>NUCLEOTIDE SEQUENCE [LARGE SCALE GENOMIC DNA]</scope>
    <source>
        <strain evidence="3 4">MSMB2036</strain>
    </source>
</reference>
<dbReference type="AlphaFoldDB" id="A0A103R938"/>
<dbReference type="InterPro" id="IPR049639">
    <property type="entry name" value="RstR"/>
</dbReference>
<evidence type="ECO:0000256" key="1">
    <source>
        <dbReference type="ARBA" id="ARBA00023125"/>
    </source>
</evidence>
<comment type="caution">
    <text evidence="3">The sequence shown here is derived from an EMBL/GenBank/DDBJ whole genome shotgun (WGS) entry which is preliminary data.</text>
</comment>
<dbReference type="GO" id="GO:0003677">
    <property type="term" value="F:DNA binding"/>
    <property type="evidence" value="ECO:0007669"/>
    <property type="project" value="UniProtKB-KW"/>
</dbReference>
<dbReference type="SUPFAM" id="SSF47413">
    <property type="entry name" value="lambda repressor-like DNA-binding domains"/>
    <property type="match status" value="1"/>
</dbReference>
<evidence type="ECO:0000313" key="4">
    <source>
        <dbReference type="Proteomes" id="UP000064029"/>
    </source>
</evidence>
<dbReference type="Pfam" id="PF13560">
    <property type="entry name" value="HTH_31"/>
    <property type="match status" value="1"/>
</dbReference>
<dbReference type="PANTHER" id="PTHR46558">
    <property type="entry name" value="TRACRIPTIONAL REGULATORY PROTEIN-RELATED-RELATED"/>
    <property type="match status" value="1"/>
</dbReference>
<sequence>MEFSQRLRTLRKARGLTQLALADAIGIGVLQIRRYEGGSAYPSLDGVRRLAITLGVSANAIVFDDDEREPDDALLYQFEAISRMPERVRELARELLDALIVRNQVAEKRKDKR</sequence>
<dbReference type="Gene3D" id="1.10.260.40">
    <property type="entry name" value="lambda repressor-like DNA-binding domains"/>
    <property type="match status" value="1"/>
</dbReference>
<dbReference type="PROSITE" id="PS50943">
    <property type="entry name" value="HTH_CROC1"/>
    <property type="match status" value="1"/>
</dbReference>
<proteinExistence type="predicted"/>
<dbReference type="RefSeq" id="WP_059753855.1">
    <property type="nucleotide sequence ID" value="NZ_CP013414.1"/>
</dbReference>
<evidence type="ECO:0000313" key="3">
    <source>
        <dbReference type="EMBL" id="KVG63473.1"/>
    </source>
</evidence>
<feature type="domain" description="HTH cro/C1-type" evidence="2">
    <location>
        <begin position="7"/>
        <end position="61"/>
    </location>
</feature>